<dbReference type="PANTHER" id="PTHR47957:SF3">
    <property type="entry name" value="ATP-DEPENDENT HELICASE HRQ1"/>
    <property type="match status" value="1"/>
</dbReference>
<evidence type="ECO:0000313" key="5">
    <source>
        <dbReference type="EMBL" id="MBB6119500.1"/>
    </source>
</evidence>
<dbReference type="PROSITE" id="PS51194">
    <property type="entry name" value="HELICASE_CTER"/>
    <property type="match status" value="1"/>
</dbReference>
<reference evidence="5 6" key="1">
    <citation type="submission" date="2020-08" db="EMBL/GenBank/DDBJ databases">
        <title>Genomic Encyclopedia of Type Strains, Phase III (KMG-III): the genomes of soil and plant-associated and newly described type strains.</title>
        <authorList>
            <person name="Whitman W."/>
        </authorList>
    </citation>
    <scope>NUCLEOTIDE SEQUENCE [LARGE SCALE GENOMIC DNA]</scope>
    <source>
        <strain evidence="5 6">CECT 8712</strain>
    </source>
</reference>
<evidence type="ECO:0000313" key="6">
    <source>
        <dbReference type="Proteomes" id="UP000536604"/>
    </source>
</evidence>
<dbReference type="SMART" id="SM00490">
    <property type="entry name" value="HELICc"/>
    <property type="match status" value="1"/>
</dbReference>
<dbReference type="Pfam" id="PF00271">
    <property type="entry name" value="Helicase_C"/>
    <property type="match status" value="1"/>
</dbReference>
<dbReference type="Gene3D" id="3.40.50.300">
    <property type="entry name" value="P-loop containing nucleotide triphosphate hydrolases"/>
    <property type="match status" value="2"/>
</dbReference>
<dbReference type="InterPro" id="IPR014001">
    <property type="entry name" value="Helicase_ATP-bd"/>
</dbReference>
<dbReference type="Pfam" id="PF09369">
    <property type="entry name" value="MZB"/>
    <property type="match status" value="1"/>
</dbReference>
<dbReference type="PROSITE" id="PS51192">
    <property type="entry name" value="HELICASE_ATP_BIND_1"/>
    <property type="match status" value="1"/>
</dbReference>
<keyword evidence="1" id="KW-0547">Nucleotide-binding</keyword>
<dbReference type="GO" id="GO:0005524">
    <property type="term" value="F:ATP binding"/>
    <property type="evidence" value="ECO:0007669"/>
    <property type="project" value="UniProtKB-KW"/>
</dbReference>
<dbReference type="GO" id="GO:0006289">
    <property type="term" value="P:nucleotide-excision repair"/>
    <property type="evidence" value="ECO:0007669"/>
    <property type="project" value="TreeGrafter"/>
</dbReference>
<dbReference type="InterPro" id="IPR018973">
    <property type="entry name" value="MZB"/>
</dbReference>
<organism evidence="5 6">
    <name type="scientific">Nocardiopsis algeriensis</name>
    <dbReference type="NCBI Taxonomy" id="1478215"/>
    <lineage>
        <taxon>Bacteria</taxon>
        <taxon>Bacillati</taxon>
        <taxon>Actinomycetota</taxon>
        <taxon>Actinomycetes</taxon>
        <taxon>Streptosporangiales</taxon>
        <taxon>Nocardiopsidaceae</taxon>
        <taxon>Nocardiopsis</taxon>
    </lineage>
</organism>
<dbReference type="GO" id="GO:0036297">
    <property type="term" value="P:interstrand cross-link repair"/>
    <property type="evidence" value="ECO:0007669"/>
    <property type="project" value="TreeGrafter"/>
</dbReference>
<feature type="domain" description="Helicase C-terminal" evidence="4">
    <location>
        <begin position="883"/>
        <end position="1068"/>
    </location>
</feature>
<dbReference type="SUPFAM" id="SSF52540">
    <property type="entry name" value="P-loop containing nucleoside triphosphate hydrolases"/>
    <property type="match status" value="2"/>
</dbReference>
<dbReference type="PANTHER" id="PTHR47957">
    <property type="entry name" value="ATP-DEPENDENT HELICASE HRQ1"/>
    <property type="match status" value="1"/>
</dbReference>
<dbReference type="GO" id="GO:0043138">
    <property type="term" value="F:3'-5' DNA helicase activity"/>
    <property type="evidence" value="ECO:0007669"/>
    <property type="project" value="TreeGrafter"/>
</dbReference>
<dbReference type="InterPro" id="IPR001650">
    <property type="entry name" value="Helicase_C-like"/>
</dbReference>
<evidence type="ECO:0000256" key="1">
    <source>
        <dbReference type="ARBA" id="ARBA00022741"/>
    </source>
</evidence>
<dbReference type="RefSeq" id="WP_184289505.1">
    <property type="nucleotide sequence ID" value="NZ_JACHJO010000004.1"/>
</dbReference>
<dbReference type="GO" id="GO:0003676">
    <property type="term" value="F:nucleic acid binding"/>
    <property type="evidence" value="ECO:0007669"/>
    <property type="project" value="InterPro"/>
</dbReference>
<name>A0A841IMU0_9ACTN</name>
<dbReference type="Pfam" id="PF00270">
    <property type="entry name" value="DEAD"/>
    <property type="match status" value="1"/>
</dbReference>
<keyword evidence="2" id="KW-0067">ATP-binding</keyword>
<dbReference type="InterPro" id="IPR011545">
    <property type="entry name" value="DEAD/DEAH_box_helicase_dom"/>
</dbReference>
<comment type="caution">
    <text evidence="5">The sequence shown here is derived from an EMBL/GenBank/DDBJ whole genome shotgun (WGS) entry which is preliminary data.</text>
</comment>
<dbReference type="SMART" id="SM00487">
    <property type="entry name" value="DEXDc"/>
    <property type="match status" value="1"/>
</dbReference>
<accession>A0A841IMU0</accession>
<dbReference type="Proteomes" id="UP000536604">
    <property type="component" value="Unassembled WGS sequence"/>
</dbReference>
<sequence>MTTPVNAIDPLGVSDLISTTYRRYLRSLMPLRDPALAEALREQIDTSPLLSKGPLLEATPPYATGATPGQLVEEGVLSPGFAAPGGPRISLDRPLYAHQEAAIRKARAGRNLVVATGTGSGKTESFLVPILNALEEEREQGTLGPGVRAVLLYPMNALANDQLKRLREELLAASPHITFGRYTGETRNTERDALEQFRKMHGTEPLPNELISREQMRENPPHLLLTNYAMLEYLLLRPADLDLFEGEHSGHWRFIALDEAHVYDGAKAAEIAMLLRRLRDRVARGRELQCIATSATVGDDPAKVTEFASKLFDAPFEWDGDDPDRQDLVTATRRLPRDIPSWGPLPVSAYGELTGSEDPGSALRGVAAFHGVVPDDPAVLLAGEARMRAMREALAQGPRTLADLAAEVFADEPEPLEPVEQIRVLAELVALGSRVRDVGGSPLLSARYHLFTRATDGAFACLDDEQPHVSLARHETCEGCGSPAFELGSCRRCGDVYLVGSVRQEGNGPKRFLPQQSPHEKLVWLRLGPAVDVVDDDEETLSGEAAKVTLHSEYLCTACGTLSDSPHDACIQGCPGRSLREVQRISSRGTVTERCLNCGALGRDTLLRFQSGSEAAVAVVATSLYQSLPEDPDPRTADQPGGGRKLLMFSDSRQTAAFFAPYLGNTYKGLFQRRLIVQGMQKRGEIEGGLAVKDVINDTVKAATRAEYFKDRTSNLEKLTEVGPWVMSELVSSRDRQSLEGRGLIRVELMRPHGVEVPRAFTDMLGLSEDEAWNLFGELMRSARQQGVLTMPDDVPADHEDFAPRRGPIAMREVGSDAKRKVLSWSPTGRTNGRLNYMERLLARIGAQVEPRLVLQKVWEFLHGIDNGWLAYRDDRTLGRVRQVDHEYLRIFLVGPEETLFRCGSCRRLHSVSVRGVCTTVNCDGTLAPVAAGELDREGDHYRALYQELSPVPLRAEEHTAQWSSEKAAEVQQKFVAGSVNALSCSTTFELGVDVGELQTVLMRNMPPTTANYVQRAGRAGRRAASAALVVTHAQRRSHDMFRYQEPEQMISGTMPTPYVPLTNERIDRRHAHSVALAAFFRHWALGSGETWSKVGDFFHPKGGNAPVHRVAEFLDPVPEEITGALLRILPGEVSEELGVKDGSWVAVLTDMLEDIRKEVVNDIDHLDKRRQEAADKQRYGQAQQFAKTIKTIRTRGLLGFLATRNVLPKYGFPVDTVELRTSHTGDPVGAELELARDLSTAIHEYAPGAQVVAGGKRWTSAGVYRMPGKELVEYHYRLCETCGHYEDSTEKLEPACTACGNAPNRAPGMYSIPEFGFVADSKTHTAGTTPPERVWRGFTQVRNLAAEPEEYTWPTARGGLAHCQAGSRGQLIVVSEGRHGGGFYLCRWCGWGASVSSNRAPASHNRPLTQQPCQGRPEKRSLGHQYETDLLSVAFGGPLNLGSVDDEVRQSLLYALLEGASAALEISRDDIDGTVFHSERGQKSLVLFDTVPGGAGGAVRIAQGFPEVLRAAHARVNDCDCGVETSCYGCLRNYRNQNVHDRLRRRDALQALELLLVESDAG</sequence>
<gene>
    <name evidence="5" type="ORF">FHS13_001449</name>
</gene>
<evidence type="ECO:0000259" key="4">
    <source>
        <dbReference type="PROSITE" id="PS51194"/>
    </source>
</evidence>
<dbReference type="EMBL" id="JACHJO010000004">
    <property type="protein sequence ID" value="MBB6119500.1"/>
    <property type="molecule type" value="Genomic_DNA"/>
</dbReference>
<protein>
    <submittedName>
        <fullName evidence="5">Putative nucleic acid-binding Zn-ribbon protein</fullName>
    </submittedName>
</protein>
<keyword evidence="6" id="KW-1185">Reference proteome</keyword>
<proteinExistence type="predicted"/>
<evidence type="ECO:0000259" key="3">
    <source>
        <dbReference type="PROSITE" id="PS51192"/>
    </source>
</evidence>
<evidence type="ECO:0000256" key="2">
    <source>
        <dbReference type="ARBA" id="ARBA00022840"/>
    </source>
</evidence>
<feature type="domain" description="Helicase ATP-binding" evidence="3">
    <location>
        <begin position="103"/>
        <end position="315"/>
    </location>
</feature>
<dbReference type="InterPro" id="IPR027417">
    <property type="entry name" value="P-loop_NTPase"/>
</dbReference>
<dbReference type="CDD" id="cd17923">
    <property type="entry name" value="DEXHc_Hrq1-like"/>
    <property type="match status" value="1"/>
</dbReference>